<evidence type="ECO:0000256" key="8">
    <source>
        <dbReference type="ARBA" id="ARBA00023203"/>
    </source>
</evidence>
<dbReference type="GO" id="GO:0008081">
    <property type="term" value="F:phosphoric diester hydrolase activity"/>
    <property type="evidence" value="ECO:0007669"/>
    <property type="project" value="TreeGrafter"/>
</dbReference>
<evidence type="ECO:0000256" key="6">
    <source>
        <dbReference type="ARBA" id="ARBA00022837"/>
    </source>
</evidence>
<evidence type="ECO:0000256" key="4">
    <source>
        <dbReference type="ARBA" id="ARBA00022737"/>
    </source>
</evidence>
<keyword evidence="10" id="KW-0464">Manganese</keyword>
<dbReference type="PANTHER" id="PTHR22748">
    <property type="entry name" value="AP ENDONUCLEASE"/>
    <property type="match status" value="1"/>
</dbReference>
<dbReference type="OMA" id="QWESQRE"/>
<comment type="cofactor">
    <cofactor evidence="1">
        <name>Mn(2+)</name>
        <dbReference type="ChEBI" id="CHEBI:29035"/>
    </cofactor>
</comment>
<reference evidence="16 17" key="1">
    <citation type="submission" date="2010-05" db="EMBL/GenBank/DDBJ databases">
        <title>The Genome Sequence of Thecamonas trahens ATCC 50062.</title>
        <authorList>
            <consortium name="The Broad Institute Genome Sequencing Platform"/>
            <person name="Russ C."/>
            <person name="Cuomo C."/>
            <person name="Shea T."/>
            <person name="Young S.K."/>
            <person name="Zeng Q."/>
            <person name="Koehrsen M."/>
            <person name="Haas B."/>
            <person name="Borodovsky M."/>
            <person name="Guigo R."/>
            <person name="Alvarado L."/>
            <person name="Berlin A."/>
            <person name="Bochicchio J."/>
            <person name="Borenstein D."/>
            <person name="Chapman S."/>
            <person name="Chen Z."/>
            <person name="Freedman E."/>
            <person name="Gellesch M."/>
            <person name="Goldberg J."/>
            <person name="Griggs A."/>
            <person name="Gujja S."/>
            <person name="Heilman E."/>
            <person name="Heiman D."/>
            <person name="Hepburn T."/>
            <person name="Howarth C."/>
            <person name="Jen D."/>
            <person name="Larson L."/>
            <person name="Mehta T."/>
            <person name="Park D."/>
            <person name="Pearson M."/>
            <person name="Roberts A."/>
            <person name="Saif S."/>
            <person name="Shenoy N."/>
            <person name="Sisk P."/>
            <person name="Stolte C."/>
            <person name="Sykes S."/>
            <person name="Thomson T."/>
            <person name="Walk T."/>
            <person name="White J."/>
            <person name="Yandava C."/>
            <person name="Burger G."/>
            <person name="Gray M.W."/>
            <person name="Holland P.W.H."/>
            <person name="King N."/>
            <person name="Lang F.B.F."/>
            <person name="Roger A.J."/>
            <person name="Ruiz-Trillo I."/>
            <person name="Lander E."/>
            <person name="Nusbaum C."/>
        </authorList>
    </citation>
    <scope>NUCLEOTIDE SEQUENCE [LARGE SCALE GENOMIC DNA]</scope>
    <source>
        <strain evidence="16 17">ATCC 50062</strain>
    </source>
</reference>
<feature type="active site" description="Proton acceptor" evidence="9">
    <location>
        <position position="376"/>
    </location>
</feature>
<dbReference type="SUPFAM" id="SSF47473">
    <property type="entry name" value="EF-hand"/>
    <property type="match status" value="1"/>
</dbReference>
<evidence type="ECO:0000259" key="14">
    <source>
        <dbReference type="PROSITE" id="PS50021"/>
    </source>
</evidence>
<dbReference type="InterPro" id="IPR036872">
    <property type="entry name" value="CH_dom_sf"/>
</dbReference>
<dbReference type="GO" id="GO:0008311">
    <property type="term" value="F:double-stranded DNA 3'-5' DNA exonuclease activity"/>
    <property type="evidence" value="ECO:0007669"/>
    <property type="project" value="TreeGrafter"/>
</dbReference>
<feature type="compositionally biased region" description="Low complexity" evidence="13">
    <location>
        <begin position="772"/>
        <end position="781"/>
    </location>
</feature>
<feature type="active site" description="Proton donor/acceptor" evidence="9">
    <location>
        <position position="264"/>
    </location>
</feature>
<dbReference type="GeneID" id="25569916"/>
<dbReference type="SUPFAM" id="SSF47576">
    <property type="entry name" value="Calponin-homology domain, CH-domain"/>
    <property type="match status" value="1"/>
</dbReference>
<feature type="region of interest" description="Disordered" evidence="13">
    <location>
        <begin position="2894"/>
        <end position="2941"/>
    </location>
</feature>
<feature type="compositionally biased region" description="Basic and acidic residues" evidence="13">
    <location>
        <begin position="69"/>
        <end position="79"/>
    </location>
</feature>
<feature type="compositionally biased region" description="Basic and acidic residues" evidence="13">
    <location>
        <begin position="683"/>
        <end position="701"/>
    </location>
</feature>
<feature type="domain" description="Calponin-homology (CH)" evidence="14">
    <location>
        <begin position="389"/>
        <end position="493"/>
    </location>
</feature>
<name>A0A0L0DHG6_THETB</name>
<dbReference type="STRING" id="461836.A0A0L0DHG6"/>
<feature type="coiled-coil region" evidence="12">
    <location>
        <begin position="2385"/>
        <end position="2659"/>
    </location>
</feature>
<dbReference type="Pfam" id="PF03372">
    <property type="entry name" value="Exo_endo_phos"/>
    <property type="match status" value="1"/>
</dbReference>
<keyword evidence="8" id="KW-0009">Actin-binding</keyword>
<dbReference type="GO" id="GO:0005509">
    <property type="term" value="F:calcium ion binding"/>
    <property type="evidence" value="ECO:0007669"/>
    <property type="project" value="InterPro"/>
</dbReference>
<dbReference type="InterPro" id="IPR002048">
    <property type="entry name" value="EF_hand_dom"/>
</dbReference>
<dbReference type="InterPro" id="IPR001715">
    <property type="entry name" value="CH_dom"/>
</dbReference>
<feature type="compositionally biased region" description="Low complexity" evidence="13">
    <location>
        <begin position="702"/>
        <end position="713"/>
    </location>
</feature>
<evidence type="ECO:0000256" key="1">
    <source>
        <dbReference type="ARBA" id="ARBA00001936"/>
    </source>
</evidence>
<feature type="coiled-coil region" evidence="12">
    <location>
        <begin position="2066"/>
        <end position="2107"/>
    </location>
</feature>
<dbReference type="Pfam" id="PF13499">
    <property type="entry name" value="EF-hand_7"/>
    <property type="match status" value="1"/>
</dbReference>
<protein>
    <recommendedName>
        <fullName evidence="18">Calmodulin</fullName>
    </recommendedName>
</protein>
<feature type="domain" description="Calponin-homology (CH)" evidence="14">
    <location>
        <begin position="499"/>
        <end position="603"/>
    </location>
</feature>
<evidence type="ECO:0000256" key="12">
    <source>
        <dbReference type="SAM" id="Coils"/>
    </source>
</evidence>
<dbReference type="InterPro" id="IPR001589">
    <property type="entry name" value="Actinin_actin-bd_CS"/>
</dbReference>
<gene>
    <name evidence="16" type="ORF">AMSG_12001</name>
</gene>
<feature type="active site" evidence="9">
    <location>
        <position position="221"/>
    </location>
</feature>
<evidence type="ECO:0000256" key="3">
    <source>
        <dbReference type="ARBA" id="ARBA00022723"/>
    </source>
</evidence>
<feature type="region of interest" description="Disordered" evidence="13">
    <location>
        <begin position="1"/>
        <end position="92"/>
    </location>
</feature>
<dbReference type="PROSITE" id="PS00018">
    <property type="entry name" value="EF_HAND_1"/>
    <property type="match status" value="2"/>
</dbReference>
<feature type="binding site" evidence="10">
    <location>
        <position position="376"/>
    </location>
    <ligand>
        <name>Mg(2+)</name>
        <dbReference type="ChEBI" id="CHEBI:18420"/>
        <label>1</label>
    </ligand>
</feature>
<feature type="site" description="Interaction with DNA substrate" evidence="11">
    <location>
        <position position="376"/>
    </location>
</feature>
<evidence type="ECO:0000256" key="7">
    <source>
        <dbReference type="ARBA" id="ARBA00022842"/>
    </source>
</evidence>
<feature type="binding site" evidence="10">
    <location>
        <position position="264"/>
    </location>
    <ligand>
        <name>Mg(2+)</name>
        <dbReference type="ChEBI" id="CHEBI:18420"/>
        <label>1</label>
    </ligand>
</feature>
<dbReference type="InterPro" id="IPR005135">
    <property type="entry name" value="Endo/exonuclease/phosphatase"/>
</dbReference>
<feature type="region of interest" description="Disordered" evidence="13">
    <location>
        <begin position="2976"/>
        <end position="3009"/>
    </location>
</feature>
<dbReference type="InterPro" id="IPR004808">
    <property type="entry name" value="AP_endonuc_1"/>
</dbReference>
<dbReference type="Gene3D" id="1.10.238.10">
    <property type="entry name" value="EF-hand"/>
    <property type="match status" value="1"/>
</dbReference>
<feature type="coiled-coil region" evidence="12">
    <location>
        <begin position="976"/>
        <end position="1431"/>
    </location>
</feature>
<feature type="binding site" evidence="10">
    <location>
        <position position="266"/>
    </location>
    <ligand>
        <name>Mg(2+)</name>
        <dbReference type="ChEBI" id="CHEBI:18420"/>
        <label>1</label>
    </ligand>
</feature>
<dbReference type="InterPro" id="IPR018247">
    <property type="entry name" value="EF_Hand_1_Ca_BS"/>
</dbReference>
<dbReference type="eggNOG" id="KOG1294">
    <property type="taxonomic scope" value="Eukaryota"/>
</dbReference>
<keyword evidence="5" id="KW-0378">Hydrolase</keyword>
<feature type="region of interest" description="Disordered" evidence="13">
    <location>
        <begin position="683"/>
        <end position="849"/>
    </location>
</feature>
<evidence type="ECO:0000313" key="17">
    <source>
        <dbReference type="Proteomes" id="UP000054408"/>
    </source>
</evidence>
<dbReference type="InterPro" id="IPR020847">
    <property type="entry name" value="AP_endonuclease_F1_BS"/>
</dbReference>
<proteinExistence type="inferred from homology"/>
<dbReference type="PANTHER" id="PTHR22748:SF6">
    <property type="entry name" value="DNA-(APURINIC OR APYRIMIDINIC SITE) ENDONUCLEASE"/>
    <property type="match status" value="1"/>
</dbReference>
<dbReference type="OrthoDB" id="498125at2759"/>
<feature type="coiled-coil region" evidence="12">
    <location>
        <begin position="2134"/>
        <end position="2270"/>
    </location>
</feature>
<feature type="binding site" evidence="10">
    <location>
        <position position="375"/>
    </location>
    <ligand>
        <name>Mg(2+)</name>
        <dbReference type="ChEBI" id="CHEBI:18420"/>
        <label>1</label>
    </ligand>
</feature>
<dbReference type="SMART" id="SM00054">
    <property type="entry name" value="EFh"/>
    <property type="match status" value="2"/>
</dbReference>
<evidence type="ECO:0000259" key="15">
    <source>
        <dbReference type="PROSITE" id="PS50222"/>
    </source>
</evidence>
<evidence type="ECO:0000256" key="13">
    <source>
        <dbReference type="SAM" id="MobiDB-lite"/>
    </source>
</evidence>
<feature type="compositionally biased region" description="Polar residues" evidence="13">
    <location>
        <begin position="718"/>
        <end position="727"/>
    </location>
</feature>
<feature type="coiled-coil region" evidence="12">
    <location>
        <begin position="1457"/>
        <end position="1991"/>
    </location>
</feature>
<dbReference type="PROSITE" id="PS00728">
    <property type="entry name" value="AP_NUCLEASE_F1_3"/>
    <property type="match status" value="1"/>
</dbReference>
<feature type="coiled-coil region" evidence="12">
    <location>
        <begin position="853"/>
        <end position="880"/>
    </location>
</feature>
<dbReference type="PROSITE" id="PS00726">
    <property type="entry name" value="AP_NUCLEASE_F1_1"/>
    <property type="match status" value="1"/>
</dbReference>
<keyword evidence="17" id="KW-1185">Reference proteome</keyword>
<feature type="site" description="Transition state stabilizer" evidence="11">
    <location>
        <position position="266"/>
    </location>
</feature>
<dbReference type="CDD" id="cd00051">
    <property type="entry name" value="EFh"/>
    <property type="match status" value="1"/>
</dbReference>
<dbReference type="SUPFAM" id="SSF56219">
    <property type="entry name" value="DNase I-like"/>
    <property type="match status" value="1"/>
</dbReference>
<evidence type="ECO:0008006" key="18">
    <source>
        <dbReference type="Google" id="ProtNLM"/>
    </source>
</evidence>
<evidence type="ECO:0000313" key="16">
    <source>
        <dbReference type="EMBL" id="KNC50753.1"/>
    </source>
</evidence>
<evidence type="ECO:0000256" key="5">
    <source>
        <dbReference type="ARBA" id="ARBA00022801"/>
    </source>
</evidence>
<organism evidence="16 17">
    <name type="scientific">Thecamonas trahens ATCC 50062</name>
    <dbReference type="NCBI Taxonomy" id="461836"/>
    <lineage>
        <taxon>Eukaryota</taxon>
        <taxon>Apusozoa</taxon>
        <taxon>Apusomonadida</taxon>
        <taxon>Apusomonadidae</taxon>
        <taxon>Thecamonas</taxon>
    </lineage>
</organism>
<dbReference type="Gene3D" id="1.10.287.1490">
    <property type="match status" value="1"/>
</dbReference>
<dbReference type="Gene3D" id="3.60.10.10">
    <property type="entry name" value="Endonuclease/exonuclease/phosphatase"/>
    <property type="match status" value="1"/>
</dbReference>
<keyword evidence="3 10" id="KW-0479">Metal-binding</keyword>
<dbReference type="Proteomes" id="UP000054408">
    <property type="component" value="Unassembled WGS sequence"/>
</dbReference>
<dbReference type="InterPro" id="IPR020848">
    <property type="entry name" value="AP_endonuclease_F1_CS"/>
</dbReference>
<keyword evidence="6" id="KW-0106">Calcium</keyword>
<dbReference type="GO" id="GO:0003677">
    <property type="term" value="F:DNA binding"/>
    <property type="evidence" value="ECO:0007669"/>
    <property type="project" value="InterPro"/>
</dbReference>
<dbReference type="Pfam" id="PF00307">
    <property type="entry name" value="CH"/>
    <property type="match status" value="2"/>
</dbReference>
<dbReference type="SMART" id="SM00033">
    <property type="entry name" value="CH"/>
    <property type="match status" value="2"/>
</dbReference>
<dbReference type="NCBIfam" id="TIGR00633">
    <property type="entry name" value="xth"/>
    <property type="match status" value="1"/>
</dbReference>
<feature type="binding site" evidence="10">
    <location>
        <position position="108"/>
    </location>
    <ligand>
        <name>Mg(2+)</name>
        <dbReference type="ChEBI" id="CHEBI:18420"/>
        <label>1</label>
    </ligand>
</feature>
<dbReference type="eggNOG" id="KOG0035">
    <property type="taxonomic scope" value="Eukaryota"/>
</dbReference>
<dbReference type="GO" id="GO:0003906">
    <property type="term" value="F:DNA-(apurinic or apyrimidinic site) endonuclease activity"/>
    <property type="evidence" value="ECO:0007669"/>
    <property type="project" value="TreeGrafter"/>
</dbReference>
<sequence>MPRKRKAEAEAKDKSSPEKRGKTLGGRRALRSGAGGGGEAAAGGIKSGKGSKAGKKGKVGKAGSGADRPMSEDQKRRAEATNSELELEAIPSAQQAEGARTVKIVSWNINSLKAASRDGRLADYVASEDPDVLALQELKLASEAVANEEAFAATVAAAGLGHFPHAVWVPSANKGQSGVALLSKIPWLNVTTKLEMGGHELESDGRFVAAEFDDFIVVATYTPNAGPKLVRLGRRVDVWDAALGAYLEQLREAAPGKAVVWTGDLNVAPFAIDVANPEKKESQPGFSPAERDSFQAICARAGLVDTYRKLRDTVADDHPLAAVMDAQIYSFYSYRVRGARPRNIGWRLDHFVVSEHALPRVHASIIRPASVVGSDHLPIVLNNLGEWELKQERAFTRWLNAVLACRSLEVTDLARDLADGSILINTLEILMGAPMPKHRKNPTSPMHQRENVALALDVLGKEGVVVSCSVESVRNGDRKMVLGLVWSMIRHFHIRADGVSVSKTLLAWINEELHGYACCPVRNFTTNFQNGMVLCALVHHLNPSLIDYDALDPNDAEGNLKLALQKAHDAFDIPIMFDAADVSHKPDKLSVMTYVEFFRDHTRSREEVRHIFDYYDTDGSNIMDEAEFRQYLVDCGYDVTDEAMTAVMSLLDRDNSGTVTFDEFLSWYTSPNRDEMLETTGDVRRRWGERPELSTAVREKAAAGAAGAAGTGADRSTDTVAETASNGSGIGLASPPASPIKAGSSSRMASPSPARRSRLNSSGHSLNLTNSRLHAALARARSPMAPERERSISSLRGRSRSPSISSLNRSMPDHAAGQIDPATRSRLTQRRGSLPLGAPLRAPPHQPDECRRCKQHEREIAKLRRQLQSSETRIDELASAVDETNAPASTTFALRQSGMVLEPELMRQLDTANSKLASVQAEYDALAKAHKTLEREVTEAQAAHEAEVAEYNDKLAVAANAFNVVKEQWSAQQIEHAAELEERSKLEGKLEKALNKSRAARAELEAQLEATRAEAESAAKNATDALAAETTAREDHNRKIADLSTELKNCQMSQEAAQAELASVREELRSEEQVRSKSEVELRVLREQCDEAKAELAGVLKSASERKERIKQLEAELDASYEERSRLEAKVEELAQVETKLVATVAAQREHGSMQKAVQGDLAAVRQELQRTEQARSQLEVEHRVLREHHESARAKLASTEASAKDQVAELERVREEVGLLCQQLQGKDAEVRVLQSHQAEARAELERMQKSLDERADRVAALEAKLDNSLDDRTELQQQIAELQVQAREAKSRAAAAEARAIELEDEAEATSMALEASTASLEESSQLARTEAESAQRELRELRARIESLEKVRQADAARAEHEAEARLAAERKLEHAKAECEAAEQALADRVARVDVLEARVDASLDERNELQQQIVELKAAVRETGAAKDADAAHVAQLQAAAQAAEAARVRGHDELTRTRAEYKAKLEAAEEAHGRIVARAEREEAARLEAEARLAAAASEHAETQQRLERAEAERRAAEASLEERLARVETLEAKLDTSLDERQSLQDKVAELQSALHTAQQDARVAEARVIELHEESEARVAALEASTASLEEVSRVARSEVEAKLEAAHAEVESLRGKLATAGETHAETQRQLERAEAEQRAAEASLEERLARVETLEAKLDTSLDERQSLQDKVAELQSQIREAEKKTLHLEAQQASSEELIAMVKRDRADVVTRLEAEIAALKGRLAEQEHDAAKVQTKMDALEAELTSERQAHAEVANDLRASVSEREAELATRRTECSELQLQLEALQREIAVTEDAAKHAADELDECRAELEAVQLARSTAECKVEELASELRQSLAAAADAKTELAGCRQELADAGEAQKAIAVRLAEAEAELERERAAHAHTLEQQTADVALLESVRAEKTELVRERDVLKLELGTLSEARTRDARVQQGVREDLEQGLAEAQAERATVEATLGKRLAAAEQASEAASRERDEAKAELATVSVLMARETEAHGETKAELAIIAERARELQTEVSSTSEKCEQIARERDVARVELATTTEARERERRVQDVVRKELEEALGKAKARCETLDQERQDLERRAIELEVLAASAANAAAVAEADRDQRVAENEVEVKAVREQLIAEKETEIKAVREQLVAEKESEIKAVREQLVAEREASVQAVHEQLVAEKETEIKAVREQLVAERKAEMKAMREQLVAEKESEIKAVREQVVVEKETDIKVVREQLVAEHRAEHEQLVAEKETEIKAVREQLVAEKESEINAVREQVVVEKETEIKTVREQLVAEKESEINAVREQVVVEKETEIKTVREQLVAEHRAEHKQLVAEKETEIKAVREQLVAEKESEINAVREQVVVEKETEIKTVREQLVAEHRAEHEQLVAEKETEIKAVHEQLVAEKESEINAVREQVVVEKETEIKTVREQLVAEHRAEHEQLVAEKETEIKAVHEQLVAEKESEIKAVREQLVAEHKAAHEQLVAEKESEIKAVREQLVAEKESEIKTVREKLITEHEAAREQLASEKEAQIQALREQLASQTRVTALAEDDLATASRRLETAVRSLDATSARVTKLEAKLDAAHDARSKQQAQIAALQDELQAAEQARIHAEVSASSAAERESVLAEEQTAHRAHVNDALAKAEAKIAELTTQLERGAFLETQLSSTTKAHKSLLAEYEAFKAEHAVYADVQAKLETALRTKNAEWARQYEALMGEHSHLGLKYDAHKVRYMEIKHKYIAARDRIMEAVRTAENRKDAEYAEQVHTALDSVARAEADRAQAQADARRFSGELGDANDTIARLTADLASYRHKAETAHARYETLLAKLIHYEKHVVPELKLEVQAAQVAVVEEAKRKDVNHTYLDKVIHDKHALERQLADAKNTIALFEAHQPASPLARKSRERRPAEESGGPSRGPDGPASLEKPASPKAPSQMTIDTLKTQLRNERAEHAKAKALVLSLQHQLAVAVKHVSAASSSPLAPTPSLPSLKRTRRRVRRTHSAAE</sequence>
<dbReference type="Gene3D" id="1.10.418.10">
    <property type="entry name" value="Calponin-like domain"/>
    <property type="match status" value="2"/>
</dbReference>
<dbReference type="PROSITE" id="PS50021">
    <property type="entry name" value="CH"/>
    <property type="match status" value="2"/>
</dbReference>
<keyword evidence="4" id="KW-0677">Repeat</keyword>
<dbReference type="PROSITE" id="PS00019">
    <property type="entry name" value="ACTININ_1"/>
    <property type="match status" value="1"/>
</dbReference>
<dbReference type="EMBL" id="GL349462">
    <property type="protein sequence ID" value="KNC50753.1"/>
    <property type="molecule type" value="Genomic_DNA"/>
</dbReference>
<dbReference type="InterPro" id="IPR036691">
    <property type="entry name" value="Endo/exonu/phosph_ase_sf"/>
</dbReference>
<keyword evidence="7 10" id="KW-0460">Magnesium</keyword>
<dbReference type="CDD" id="cd09087">
    <property type="entry name" value="Ape1-like_AP-endo"/>
    <property type="match status" value="1"/>
</dbReference>
<feature type="site" description="Important for catalytic activity" evidence="11">
    <location>
        <position position="349"/>
    </location>
</feature>
<evidence type="ECO:0000256" key="9">
    <source>
        <dbReference type="PIRSR" id="PIRSR604808-1"/>
    </source>
</evidence>
<keyword evidence="12" id="KW-0175">Coiled coil</keyword>
<feature type="coiled-coil region" evidence="12">
    <location>
        <begin position="2329"/>
        <end position="2356"/>
    </location>
</feature>
<evidence type="ECO:0000256" key="11">
    <source>
        <dbReference type="PIRSR" id="PIRSR604808-3"/>
    </source>
</evidence>
<evidence type="ECO:0000256" key="10">
    <source>
        <dbReference type="PIRSR" id="PIRSR604808-2"/>
    </source>
</evidence>
<feature type="compositionally biased region" description="Low complexity" evidence="13">
    <location>
        <begin position="792"/>
        <end position="810"/>
    </location>
</feature>
<dbReference type="GO" id="GO:0006284">
    <property type="term" value="P:base-excision repair"/>
    <property type="evidence" value="ECO:0007669"/>
    <property type="project" value="TreeGrafter"/>
</dbReference>
<dbReference type="InterPro" id="IPR011992">
    <property type="entry name" value="EF-hand-dom_pair"/>
</dbReference>
<dbReference type="PROSITE" id="PS50222">
    <property type="entry name" value="EF_HAND_2"/>
    <property type="match status" value="2"/>
</dbReference>
<feature type="compositionally biased region" description="Low complexity" evidence="13">
    <location>
        <begin position="2976"/>
        <end position="2985"/>
    </location>
</feature>
<feature type="compositionally biased region" description="Basic and acidic residues" evidence="13">
    <location>
        <begin position="7"/>
        <end position="21"/>
    </location>
</feature>
<feature type="coiled-coil region" evidence="12">
    <location>
        <begin position="909"/>
        <end position="950"/>
    </location>
</feature>
<dbReference type="GO" id="GO:0003779">
    <property type="term" value="F:actin binding"/>
    <property type="evidence" value="ECO:0007669"/>
    <property type="project" value="UniProtKB-KW"/>
</dbReference>
<feature type="domain" description="EF-hand" evidence="15">
    <location>
        <begin position="603"/>
        <end position="638"/>
    </location>
</feature>
<feature type="binding site" evidence="10">
    <location>
        <position position="137"/>
    </location>
    <ligand>
        <name>Mg(2+)</name>
        <dbReference type="ChEBI" id="CHEBI:18420"/>
        <label>1</label>
    </ligand>
</feature>
<dbReference type="GO" id="GO:0005634">
    <property type="term" value="C:nucleus"/>
    <property type="evidence" value="ECO:0007669"/>
    <property type="project" value="TreeGrafter"/>
</dbReference>
<feature type="compositionally biased region" description="Basic residues" evidence="13">
    <location>
        <begin position="2995"/>
        <end position="3009"/>
    </location>
</feature>
<evidence type="ECO:0000256" key="2">
    <source>
        <dbReference type="ARBA" id="ARBA00007092"/>
    </source>
</evidence>
<feature type="compositionally biased region" description="Low complexity" evidence="13">
    <location>
        <begin position="744"/>
        <end position="762"/>
    </location>
</feature>
<dbReference type="PROSITE" id="PS51435">
    <property type="entry name" value="AP_NUCLEASE_F1_4"/>
    <property type="match status" value="1"/>
</dbReference>
<comment type="cofactor">
    <cofactor evidence="10">
        <name>Mg(2+)</name>
        <dbReference type="ChEBI" id="CHEBI:18420"/>
    </cofactor>
    <cofactor evidence="10">
        <name>Mn(2+)</name>
        <dbReference type="ChEBI" id="CHEBI:29035"/>
    </cofactor>
    <text evidence="10">Probably binds two magnesium or manganese ions per subunit.</text>
</comment>
<feature type="compositionally biased region" description="Gly residues" evidence="13">
    <location>
        <begin position="33"/>
        <end position="47"/>
    </location>
</feature>
<dbReference type="RefSeq" id="XP_013756823.1">
    <property type="nucleotide sequence ID" value="XM_013901369.1"/>
</dbReference>
<comment type="similarity">
    <text evidence="2">Belongs to the DNA repair enzymes AP/ExoA family.</text>
</comment>
<accession>A0A0L0DHG6</accession>
<feature type="domain" description="EF-hand" evidence="15">
    <location>
        <begin position="639"/>
        <end position="674"/>
    </location>
</feature>